<evidence type="ECO:0000313" key="2">
    <source>
        <dbReference type="Proteomes" id="UP000789920"/>
    </source>
</evidence>
<dbReference type="Proteomes" id="UP000789920">
    <property type="component" value="Unassembled WGS sequence"/>
</dbReference>
<protein>
    <submittedName>
        <fullName evidence="1">32570_t:CDS:1</fullName>
    </submittedName>
</protein>
<feature type="non-terminal residue" evidence="1">
    <location>
        <position position="48"/>
    </location>
</feature>
<reference evidence="1" key="1">
    <citation type="submission" date="2021-06" db="EMBL/GenBank/DDBJ databases">
        <authorList>
            <person name="Kallberg Y."/>
            <person name="Tangrot J."/>
            <person name="Rosling A."/>
        </authorList>
    </citation>
    <scope>NUCLEOTIDE SEQUENCE</scope>
    <source>
        <strain evidence="1">MA461A</strain>
    </source>
</reference>
<gene>
    <name evidence="1" type="ORF">RPERSI_LOCUS30798</name>
</gene>
<proteinExistence type="predicted"/>
<feature type="non-terminal residue" evidence="1">
    <location>
        <position position="1"/>
    </location>
</feature>
<name>A0ACA9SHH0_9GLOM</name>
<keyword evidence="2" id="KW-1185">Reference proteome</keyword>
<dbReference type="EMBL" id="CAJVQC010121556">
    <property type="protein sequence ID" value="CAG8838759.1"/>
    <property type="molecule type" value="Genomic_DNA"/>
</dbReference>
<accession>A0ACA9SHH0</accession>
<organism evidence="1 2">
    <name type="scientific">Racocetra persica</name>
    <dbReference type="NCBI Taxonomy" id="160502"/>
    <lineage>
        <taxon>Eukaryota</taxon>
        <taxon>Fungi</taxon>
        <taxon>Fungi incertae sedis</taxon>
        <taxon>Mucoromycota</taxon>
        <taxon>Glomeromycotina</taxon>
        <taxon>Glomeromycetes</taxon>
        <taxon>Diversisporales</taxon>
        <taxon>Gigasporaceae</taxon>
        <taxon>Racocetra</taxon>
    </lineage>
</organism>
<sequence length="48" mass="5508">ESSQKGSTCYKKAKIERSDSSIINEEVDSNIIVNQADKRENIFYDLLK</sequence>
<evidence type="ECO:0000313" key="1">
    <source>
        <dbReference type="EMBL" id="CAG8838759.1"/>
    </source>
</evidence>
<comment type="caution">
    <text evidence="1">The sequence shown here is derived from an EMBL/GenBank/DDBJ whole genome shotgun (WGS) entry which is preliminary data.</text>
</comment>